<dbReference type="Pfam" id="PF16805">
    <property type="entry name" value="Trans_coact"/>
    <property type="match status" value="1"/>
</dbReference>
<dbReference type="InterPro" id="IPR031836">
    <property type="entry name" value="Trans_coact"/>
</dbReference>
<proteinExistence type="predicted"/>
<gene>
    <name evidence="1" type="ORF">Kuja_0400</name>
</gene>
<evidence type="ECO:0000313" key="2">
    <source>
        <dbReference type="Proteomes" id="UP000433471"/>
    </source>
</evidence>
<name>A0A6B9J5A5_9CAUD</name>
<dbReference type="Proteomes" id="UP000433471">
    <property type="component" value="Segment"/>
</dbReference>
<organism evidence="1 2">
    <name type="scientific">Vibrio phage vB_VchM_Kuja</name>
    <dbReference type="NCBI Taxonomy" id="2686437"/>
    <lineage>
        <taxon>Viruses</taxon>
        <taxon>Duplodnaviria</taxon>
        <taxon>Heunggongvirae</taxon>
        <taxon>Uroviricota</taxon>
        <taxon>Caudoviricetes</taxon>
        <taxon>Pantevenvirales</taxon>
        <taxon>Ackermannviridae</taxon>
        <taxon>Kujavirus</taxon>
        <taxon>Kujavirus kuja</taxon>
    </lineage>
</organism>
<keyword evidence="2" id="KW-1185">Reference proteome</keyword>
<dbReference type="EMBL" id="MN718199">
    <property type="protein sequence ID" value="QGZ16031.1"/>
    <property type="molecule type" value="Genomic_DNA"/>
</dbReference>
<evidence type="ECO:0000313" key="1">
    <source>
        <dbReference type="EMBL" id="QGZ16031.1"/>
    </source>
</evidence>
<reference evidence="1 2" key="1">
    <citation type="submission" date="2019-11" db="EMBL/GenBank/DDBJ databases">
        <title>Characterization of a novel member of the family Ackermannviridae.</title>
        <authorList>
            <person name="Maina A.N."/>
            <person name="Mwaura F.B."/>
            <person name="Jumba M."/>
        </authorList>
    </citation>
    <scope>NUCLEOTIDE SEQUENCE [LARGE SCALE GENOMIC DNA]</scope>
</reference>
<accession>A0A6B9J5A5</accession>
<protein>
    <submittedName>
        <fullName evidence="1">Uncharacterized protein</fullName>
    </submittedName>
</protein>
<sequence>MSIQSHADKEYDKPIDINTFSDAVLLSQKVGKYRGQPLSQIILGLCDDYKIEVDKVPDLLSVRVKRALEVEAINNKMVKGKVNKNRLF</sequence>